<keyword evidence="2" id="KW-1185">Reference proteome</keyword>
<evidence type="ECO:0000313" key="2">
    <source>
        <dbReference type="Proteomes" id="UP000613160"/>
    </source>
</evidence>
<sequence length="71" mass="7664">MAGIAARGPNKNDHAACQMPDGDDALLATVLTNVWPVESLPREDFSRVCEIETALLKSTGPLRRIEGYSHG</sequence>
<accession>A0A917DC19</accession>
<gene>
    <name evidence="1" type="ORF">GCM10011335_30240</name>
</gene>
<dbReference type="Proteomes" id="UP000613160">
    <property type="component" value="Unassembled WGS sequence"/>
</dbReference>
<reference evidence="1" key="2">
    <citation type="submission" date="2020-09" db="EMBL/GenBank/DDBJ databases">
        <authorList>
            <person name="Sun Q."/>
            <person name="Zhou Y."/>
        </authorList>
    </citation>
    <scope>NUCLEOTIDE SEQUENCE</scope>
    <source>
        <strain evidence="1">CGMCC 1.15493</strain>
    </source>
</reference>
<protein>
    <submittedName>
        <fullName evidence="1">Uncharacterized protein</fullName>
    </submittedName>
</protein>
<dbReference type="AlphaFoldDB" id="A0A917DC19"/>
<reference evidence="1" key="1">
    <citation type="journal article" date="2014" name="Int. J. Syst. Evol. Microbiol.">
        <title>Complete genome sequence of Corynebacterium casei LMG S-19264T (=DSM 44701T), isolated from a smear-ripened cheese.</title>
        <authorList>
            <consortium name="US DOE Joint Genome Institute (JGI-PGF)"/>
            <person name="Walter F."/>
            <person name="Albersmeier A."/>
            <person name="Kalinowski J."/>
            <person name="Ruckert C."/>
        </authorList>
    </citation>
    <scope>NUCLEOTIDE SEQUENCE</scope>
    <source>
        <strain evidence="1">CGMCC 1.15493</strain>
    </source>
</reference>
<evidence type="ECO:0000313" key="1">
    <source>
        <dbReference type="EMBL" id="GGD25232.1"/>
    </source>
</evidence>
<comment type="caution">
    <text evidence="1">The sequence shown here is derived from an EMBL/GenBank/DDBJ whole genome shotgun (WGS) entry which is preliminary data.</text>
</comment>
<organism evidence="1 2">
    <name type="scientific">Aureimonas glaciei</name>
    <dbReference type="NCBI Taxonomy" id="1776957"/>
    <lineage>
        <taxon>Bacteria</taxon>
        <taxon>Pseudomonadati</taxon>
        <taxon>Pseudomonadota</taxon>
        <taxon>Alphaproteobacteria</taxon>
        <taxon>Hyphomicrobiales</taxon>
        <taxon>Aurantimonadaceae</taxon>
        <taxon>Aureimonas</taxon>
    </lineage>
</organism>
<dbReference type="EMBL" id="BMJJ01000007">
    <property type="protein sequence ID" value="GGD25232.1"/>
    <property type="molecule type" value="Genomic_DNA"/>
</dbReference>
<name>A0A917DC19_9HYPH</name>
<proteinExistence type="predicted"/>